<reference evidence="3" key="1">
    <citation type="submission" date="2019-08" db="EMBL/GenBank/DDBJ databases">
        <authorList>
            <person name="Kucharzyk K."/>
            <person name="Murdoch R.W."/>
            <person name="Higgins S."/>
            <person name="Loffler F."/>
        </authorList>
    </citation>
    <scope>NUCLEOTIDE SEQUENCE</scope>
</reference>
<protein>
    <submittedName>
        <fullName evidence="3">Uncharacterized protein</fullName>
    </submittedName>
</protein>
<keyword evidence="2" id="KW-1133">Transmembrane helix</keyword>
<sequence>MLIFIAAITSTLKLSIFNPKVLNRAVLSDEYVNGVYDTILDHFKTLSIPNGIEEDAYRKIITKDIVNADVKAYFNSKLFNRTEYSFSTSTLNIEKNLTNNILQQFKNEGVIITDETEQDIYTFVKTSINQYTSSIKIDYLDYYNQIIDTYKLALVIILAVASVISAVLIVFLFQLNKYPHKTFRYMFFSASSATLMTAVLAIYITASKIFENISITPKYFYNAVVQVLNSYLLLLWLSVILLALLSALMIFLVKISKKRQKKKLEAYLSSPQHFRKHQNRRSSSVNDALDSETPHEISNS</sequence>
<organism evidence="3">
    <name type="scientific">bioreactor metagenome</name>
    <dbReference type="NCBI Taxonomy" id="1076179"/>
    <lineage>
        <taxon>unclassified sequences</taxon>
        <taxon>metagenomes</taxon>
        <taxon>ecological metagenomes</taxon>
    </lineage>
</organism>
<feature type="transmembrane region" description="Helical" evidence="2">
    <location>
        <begin position="230"/>
        <end position="253"/>
    </location>
</feature>
<feature type="transmembrane region" description="Helical" evidence="2">
    <location>
        <begin position="185"/>
        <end position="210"/>
    </location>
</feature>
<keyword evidence="2" id="KW-0812">Transmembrane</keyword>
<feature type="region of interest" description="Disordered" evidence="1">
    <location>
        <begin position="267"/>
        <end position="300"/>
    </location>
</feature>
<evidence type="ECO:0000313" key="3">
    <source>
        <dbReference type="EMBL" id="MPM80861.1"/>
    </source>
</evidence>
<feature type="transmembrane region" description="Helical" evidence="2">
    <location>
        <begin position="152"/>
        <end position="173"/>
    </location>
</feature>
<dbReference type="EMBL" id="VSSQ01030356">
    <property type="protein sequence ID" value="MPM80861.1"/>
    <property type="molecule type" value="Genomic_DNA"/>
</dbReference>
<evidence type="ECO:0000256" key="2">
    <source>
        <dbReference type="SAM" id="Phobius"/>
    </source>
</evidence>
<gene>
    <name evidence="3" type="ORF">SDC9_127912</name>
</gene>
<keyword evidence="2" id="KW-0472">Membrane</keyword>
<evidence type="ECO:0000256" key="1">
    <source>
        <dbReference type="SAM" id="MobiDB-lite"/>
    </source>
</evidence>
<name>A0A645CVC9_9ZZZZ</name>
<comment type="caution">
    <text evidence="3">The sequence shown here is derived from an EMBL/GenBank/DDBJ whole genome shotgun (WGS) entry which is preliminary data.</text>
</comment>
<dbReference type="AlphaFoldDB" id="A0A645CVC9"/>
<accession>A0A645CVC9</accession>
<proteinExistence type="predicted"/>